<dbReference type="EMBL" id="HBEF01013630">
    <property type="protein sequence ID" value="CAD8336413.1"/>
    <property type="molecule type" value="Transcribed_RNA"/>
</dbReference>
<sequence>MESTAANTIVHHGEVFSRVGLDLDLDSNCVRLCVALTAFVGLTHAASLLCHSILFRSSTDLLLCVMMPSLRFFVFCLVSERSSKIGSVTGVDSNRVSQWCQSVDSDELVSASFGDQHRCYQWRRGLEVGDQRNGTGWRDMAWHTMAMR</sequence>
<reference evidence="1" key="1">
    <citation type="submission" date="2021-01" db="EMBL/GenBank/DDBJ databases">
        <authorList>
            <person name="Corre E."/>
            <person name="Pelletier E."/>
            <person name="Niang G."/>
            <person name="Scheremetjew M."/>
            <person name="Finn R."/>
            <person name="Kale V."/>
            <person name="Holt S."/>
            <person name="Cochrane G."/>
            <person name="Meng A."/>
            <person name="Brown T."/>
            <person name="Cohen L."/>
        </authorList>
    </citation>
    <scope>NUCLEOTIDE SEQUENCE</scope>
    <source>
        <strain evidence="1">CCMP3328</strain>
    </source>
</reference>
<proteinExistence type="predicted"/>
<name>A0A7R9WVK7_9STRA</name>
<gene>
    <name evidence="1" type="ORF">CAUS1442_LOCUS8541</name>
</gene>
<organism evidence="1">
    <name type="scientific">Craspedostauros australis</name>
    <dbReference type="NCBI Taxonomy" id="1486917"/>
    <lineage>
        <taxon>Eukaryota</taxon>
        <taxon>Sar</taxon>
        <taxon>Stramenopiles</taxon>
        <taxon>Ochrophyta</taxon>
        <taxon>Bacillariophyta</taxon>
        <taxon>Bacillariophyceae</taxon>
        <taxon>Bacillariophycidae</taxon>
        <taxon>Naviculales</taxon>
        <taxon>Naviculaceae</taxon>
        <taxon>Craspedostauros</taxon>
    </lineage>
</organism>
<protein>
    <submittedName>
        <fullName evidence="1">Uncharacterized protein</fullName>
    </submittedName>
</protein>
<accession>A0A7R9WVK7</accession>
<dbReference type="AlphaFoldDB" id="A0A7R9WVK7"/>
<evidence type="ECO:0000313" key="1">
    <source>
        <dbReference type="EMBL" id="CAD8336413.1"/>
    </source>
</evidence>